<reference evidence="2" key="1">
    <citation type="submission" date="2019-05" db="EMBL/GenBank/DDBJ databases">
        <title>Annotation for the trematode Fasciolopsis buski.</title>
        <authorList>
            <person name="Choi Y.-J."/>
        </authorList>
    </citation>
    <scope>NUCLEOTIDE SEQUENCE</scope>
    <source>
        <strain evidence="2">HT</strain>
        <tissue evidence="2">Whole worm</tissue>
    </source>
</reference>
<dbReference type="AlphaFoldDB" id="A0A8E0SA85"/>
<evidence type="ECO:0000313" key="3">
    <source>
        <dbReference type="Proteomes" id="UP000728185"/>
    </source>
</evidence>
<feature type="compositionally biased region" description="Polar residues" evidence="1">
    <location>
        <begin position="355"/>
        <end position="364"/>
    </location>
</feature>
<accession>A0A8E0SA85</accession>
<dbReference type="OrthoDB" id="10549533at2759"/>
<keyword evidence="3" id="KW-1185">Reference proteome</keyword>
<feature type="compositionally biased region" description="Low complexity" evidence="1">
    <location>
        <begin position="127"/>
        <end position="141"/>
    </location>
</feature>
<gene>
    <name evidence="2" type="ORF">FBUS_10352</name>
</gene>
<feature type="non-terminal residue" evidence="2">
    <location>
        <position position="373"/>
    </location>
</feature>
<name>A0A8E0SA85_9TREM</name>
<comment type="caution">
    <text evidence="2">The sequence shown here is derived from an EMBL/GenBank/DDBJ whole genome shotgun (WGS) entry which is preliminary data.</text>
</comment>
<feature type="region of interest" description="Disordered" evidence="1">
    <location>
        <begin position="127"/>
        <end position="155"/>
    </location>
</feature>
<proteinExistence type="predicted"/>
<organism evidence="2 3">
    <name type="scientific">Fasciolopsis buskii</name>
    <dbReference type="NCBI Taxonomy" id="27845"/>
    <lineage>
        <taxon>Eukaryota</taxon>
        <taxon>Metazoa</taxon>
        <taxon>Spiralia</taxon>
        <taxon>Lophotrochozoa</taxon>
        <taxon>Platyhelminthes</taxon>
        <taxon>Trematoda</taxon>
        <taxon>Digenea</taxon>
        <taxon>Plagiorchiida</taxon>
        <taxon>Echinostomata</taxon>
        <taxon>Echinostomatoidea</taxon>
        <taxon>Fasciolidae</taxon>
        <taxon>Fasciolopsis</taxon>
    </lineage>
</organism>
<feature type="region of interest" description="Disordered" evidence="1">
    <location>
        <begin position="339"/>
        <end position="373"/>
    </location>
</feature>
<dbReference type="EMBL" id="LUCM01000024">
    <property type="protein sequence ID" value="KAA0201232.1"/>
    <property type="molecule type" value="Genomic_DNA"/>
</dbReference>
<evidence type="ECO:0000256" key="1">
    <source>
        <dbReference type="SAM" id="MobiDB-lite"/>
    </source>
</evidence>
<evidence type="ECO:0000313" key="2">
    <source>
        <dbReference type="EMBL" id="KAA0201232.1"/>
    </source>
</evidence>
<protein>
    <submittedName>
        <fullName evidence="2">Uncharacterized protein</fullName>
    </submittedName>
</protein>
<sequence>GVIRYQKCSKSAFRRVQLSQNSPGLNKTVCTRFGSCDALDAFQKHQSNRNRLNSSFSCSSRADRRTSCDHADDLDLDSFTHPPSNSLSRVSLTSFALDLPLCSTSSSTPSSLSSSLSVRSVSGVPSLSSSSGQASLPSGSTTVKHGANQPSVIDSGKPVVAVGKHSLANWFHRLLSTARRNPRTKLRWGVLIQSDAYYSPAFLVLFKLHPSSIASSYYHRHCGTSSTAELPTKSHVMNKKSSGVSPIPGPEEERLLSKAYTPEMFCTSRCQVLAIGKAVMDCRSSGTSSVLISDKMGIKRKLYRLLSANCGVKPNSKRSFDALEAVLQHNFTRRHRLRRELPNNSPKLEKETVPQLGNTLSSPRASRCRTPVS</sequence>
<dbReference type="Proteomes" id="UP000728185">
    <property type="component" value="Unassembled WGS sequence"/>
</dbReference>